<sequence>MTLRTRMLVLILGTVFIIFGGVSVFTITKVAEMSKNSSTETLRAETEILALEVESEIEVALDTARATAHILQGLKQYNDMNRDQVNAMLQSILKENQSFTGIWTIWEPNAFDGNDVEFAGAEFHDLTGRYTPYFYWDDQNRIVGEPTSDPDNQDFYNIPKQKGTEVVLEPYLYEVQGEQVMFLSVVVPVKQNDNFFGVIGIDVSFDYIQEFIGSFSFYETGYAMLSSNEGQIVSHPNREYIGSELSSIIPSKILTDVQNAIQIGGDIELGDGGMIYVAEPVTFGFTDAPWSAMIIVPEAEIMKEANDLRLVLIIVALVGQIVIVLITIWIANSITRPIKETVKVANKLSQGDFTENIQAEYLKRKDEIGEITRTFDVMKRNLSGMILNITSSAQHASAASEELASSATETSESSNQISMTINQIADGAAKQSENTTTIFEMMKKTVDDVNKGEKASIQVLDIAVKSSQSALKGDEVAQASVEQLEKMNEQVRASADSVKALGRRSEEIGGIITVISEIADQTNLLALNAAIEAARAGEHGKGFAVVADEVRKLAEQSSKSANQIRSLIAGIQSETNDIVIKIEQNLSSVASQVEVISQVGASLKEIVSYTKGTEEKSIETKEVLTSVLINSQQVLASIEEISAIVEQSAASAQEVAAASEEQSATVEEITANANTLAKMAEDLTEEISKFKL</sequence>
<dbReference type="InterPro" id="IPR004090">
    <property type="entry name" value="Chemotax_Me-accpt_rcpt"/>
</dbReference>
<reference evidence="13" key="1">
    <citation type="submission" date="2024-05" db="EMBL/GenBank/DDBJ databases">
        <title>Alkalihalobacillus sp. strain MEB203 novel alkaliphilic bacterium from Lonar Lake, India.</title>
        <authorList>
            <person name="Joshi A."/>
            <person name="Thite S."/>
            <person name="Mengade P."/>
        </authorList>
    </citation>
    <scope>NUCLEOTIDE SEQUENCE</scope>
    <source>
        <strain evidence="13">MEB 203</strain>
    </source>
</reference>
<dbReference type="PROSITE" id="PS50111">
    <property type="entry name" value="CHEMOTAXIS_TRANSDUC_2"/>
    <property type="match status" value="1"/>
</dbReference>
<keyword evidence="14" id="KW-1185">Reference proteome</keyword>
<keyword evidence="4 10" id="KW-0812">Transmembrane</keyword>
<dbReference type="RefSeq" id="WP_275117883.1">
    <property type="nucleotide sequence ID" value="NZ_JAOTPO010000004.1"/>
</dbReference>
<comment type="caution">
    <text evidence="13">The sequence shown here is derived from an EMBL/GenBank/DDBJ whole genome shotgun (WGS) entry which is preliminary data.</text>
</comment>
<evidence type="ECO:0000256" key="1">
    <source>
        <dbReference type="ARBA" id="ARBA00004651"/>
    </source>
</evidence>
<name>A0ABT5VCT3_9BACI</name>
<feature type="transmembrane region" description="Helical" evidence="10">
    <location>
        <begin position="310"/>
        <end position="331"/>
    </location>
</feature>
<evidence type="ECO:0000256" key="8">
    <source>
        <dbReference type="ARBA" id="ARBA00029447"/>
    </source>
</evidence>
<dbReference type="Proteomes" id="UP001148125">
    <property type="component" value="Unassembled WGS sequence"/>
</dbReference>
<organism evidence="13 14">
    <name type="scientific">Alkalihalobacterium chitinilyticum</name>
    <dbReference type="NCBI Taxonomy" id="2980103"/>
    <lineage>
        <taxon>Bacteria</taxon>
        <taxon>Bacillati</taxon>
        <taxon>Bacillota</taxon>
        <taxon>Bacilli</taxon>
        <taxon>Bacillales</taxon>
        <taxon>Bacillaceae</taxon>
        <taxon>Alkalihalobacterium</taxon>
    </lineage>
</organism>
<evidence type="ECO:0000256" key="9">
    <source>
        <dbReference type="PROSITE-ProRule" id="PRU00284"/>
    </source>
</evidence>
<evidence type="ECO:0000256" key="5">
    <source>
        <dbReference type="ARBA" id="ARBA00022989"/>
    </source>
</evidence>
<dbReference type="Pfam" id="PF00015">
    <property type="entry name" value="MCPsignal"/>
    <property type="match status" value="1"/>
</dbReference>
<keyword evidence="7 9" id="KW-0807">Transducer</keyword>
<evidence type="ECO:0000256" key="2">
    <source>
        <dbReference type="ARBA" id="ARBA00022475"/>
    </source>
</evidence>
<dbReference type="InterPro" id="IPR033479">
    <property type="entry name" value="dCache_1"/>
</dbReference>
<evidence type="ECO:0000313" key="14">
    <source>
        <dbReference type="Proteomes" id="UP001148125"/>
    </source>
</evidence>
<proteinExistence type="inferred from homology"/>
<evidence type="ECO:0000256" key="7">
    <source>
        <dbReference type="ARBA" id="ARBA00023224"/>
    </source>
</evidence>
<keyword evidence="5 10" id="KW-1133">Transmembrane helix</keyword>
<protein>
    <submittedName>
        <fullName evidence="13">Methyl-accepting chemotaxis protein</fullName>
    </submittedName>
</protein>
<dbReference type="Pfam" id="PF00672">
    <property type="entry name" value="HAMP"/>
    <property type="match status" value="1"/>
</dbReference>
<keyword evidence="6 10" id="KW-0472">Membrane</keyword>
<dbReference type="Gene3D" id="6.10.340.10">
    <property type="match status" value="1"/>
</dbReference>
<feature type="transmembrane region" description="Helical" evidence="10">
    <location>
        <begin position="6"/>
        <end position="27"/>
    </location>
</feature>
<evidence type="ECO:0000256" key="10">
    <source>
        <dbReference type="SAM" id="Phobius"/>
    </source>
</evidence>
<dbReference type="PROSITE" id="PS50885">
    <property type="entry name" value="HAMP"/>
    <property type="match status" value="1"/>
</dbReference>
<evidence type="ECO:0000259" key="11">
    <source>
        <dbReference type="PROSITE" id="PS50111"/>
    </source>
</evidence>
<dbReference type="Gene3D" id="3.30.450.20">
    <property type="entry name" value="PAS domain"/>
    <property type="match status" value="2"/>
</dbReference>
<evidence type="ECO:0000256" key="3">
    <source>
        <dbReference type="ARBA" id="ARBA00022500"/>
    </source>
</evidence>
<evidence type="ECO:0000259" key="12">
    <source>
        <dbReference type="PROSITE" id="PS50885"/>
    </source>
</evidence>
<feature type="domain" description="Methyl-accepting transducer" evidence="11">
    <location>
        <begin position="406"/>
        <end position="663"/>
    </location>
</feature>
<dbReference type="PRINTS" id="PR00260">
    <property type="entry name" value="CHEMTRNSDUCR"/>
</dbReference>
<keyword evidence="3" id="KW-0145">Chemotaxis</keyword>
<dbReference type="Pfam" id="PF02743">
    <property type="entry name" value="dCache_1"/>
    <property type="match status" value="1"/>
</dbReference>
<dbReference type="InterPro" id="IPR003660">
    <property type="entry name" value="HAMP_dom"/>
</dbReference>
<dbReference type="CDD" id="cd06225">
    <property type="entry name" value="HAMP"/>
    <property type="match status" value="1"/>
</dbReference>
<dbReference type="InterPro" id="IPR004089">
    <property type="entry name" value="MCPsignal_dom"/>
</dbReference>
<keyword evidence="2" id="KW-1003">Cell membrane</keyword>
<dbReference type="PANTHER" id="PTHR32089">
    <property type="entry name" value="METHYL-ACCEPTING CHEMOTAXIS PROTEIN MCPB"/>
    <property type="match status" value="1"/>
</dbReference>
<dbReference type="Gene3D" id="1.10.287.950">
    <property type="entry name" value="Methyl-accepting chemotaxis protein"/>
    <property type="match status" value="1"/>
</dbReference>
<evidence type="ECO:0000256" key="4">
    <source>
        <dbReference type="ARBA" id="ARBA00022692"/>
    </source>
</evidence>
<evidence type="ECO:0000313" key="13">
    <source>
        <dbReference type="EMBL" id="MDE5413259.1"/>
    </source>
</evidence>
<dbReference type="CDD" id="cd11386">
    <property type="entry name" value="MCP_signal"/>
    <property type="match status" value="1"/>
</dbReference>
<dbReference type="CDD" id="cd12913">
    <property type="entry name" value="PDC1_MCP_like"/>
    <property type="match status" value="1"/>
</dbReference>
<dbReference type="SMART" id="SM00304">
    <property type="entry name" value="HAMP"/>
    <property type="match status" value="1"/>
</dbReference>
<feature type="domain" description="HAMP" evidence="12">
    <location>
        <begin position="332"/>
        <end position="387"/>
    </location>
</feature>
<comment type="subcellular location">
    <subcellularLocation>
        <location evidence="1">Cell membrane</location>
        <topology evidence="1">Multi-pass membrane protein</topology>
    </subcellularLocation>
</comment>
<accession>A0ABT5VCT3</accession>
<evidence type="ECO:0000256" key="6">
    <source>
        <dbReference type="ARBA" id="ARBA00023136"/>
    </source>
</evidence>
<comment type="similarity">
    <text evidence="8">Belongs to the methyl-accepting chemotaxis (MCP) protein family.</text>
</comment>
<dbReference type="EMBL" id="JAOTPO010000004">
    <property type="protein sequence ID" value="MDE5413259.1"/>
    <property type="molecule type" value="Genomic_DNA"/>
</dbReference>
<dbReference type="SUPFAM" id="SSF58104">
    <property type="entry name" value="Methyl-accepting chemotaxis protein (MCP) signaling domain"/>
    <property type="match status" value="1"/>
</dbReference>
<dbReference type="CDD" id="cd12912">
    <property type="entry name" value="PDC2_MCP_like"/>
    <property type="match status" value="1"/>
</dbReference>
<dbReference type="PANTHER" id="PTHR32089:SF112">
    <property type="entry name" value="LYSOZYME-LIKE PROTEIN-RELATED"/>
    <property type="match status" value="1"/>
</dbReference>
<dbReference type="SMART" id="SM00283">
    <property type="entry name" value="MA"/>
    <property type="match status" value="1"/>
</dbReference>
<gene>
    <name evidence="13" type="ORF">N7Z68_07660</name>
</gene>